<evidence type="ECO:0000259" key="2">
    <source>
        <dbReference type="Pfam" id="PF12113"/>
    </source>
</evidence>
<dbReference type="InterPro" id="IPR021970">
    <property type="entry name" value="SVM_signal"/>
</dbReference>
<sequence length="107" mass="12885">MSFHMIFKSQKYLLIFNIILFICLGLLLINNNNKVMAMDKLNNELIKETNINKCQEQIQQLEQISKYSKEDEKINNDNLEKQKNHFFKLFIKQIVIKLMFIEININF</sequence>
<dbReference type="Pfam" id="PF12113">
    <property type="entry name" value="SVM_signal"/>
    <property type="match status" value="1"/>
</dbReference>
<accession>A0A859I9L6</accession>
<evidence type="ECO:0000313" key="3">
    <source>
        <dbReference type="EMBL" id="QKX95324.1"/>
    </source>
</evidence>
<dbReference type="KEGG" id="rphy:RP166_3370"/>
<dbReference type="EMBL" id="CP055264">
    <property type="protein sequence ID" value="QKX95324.1"/>
    <property type="molecule type" value="Genomic_DNA"/>
</dbReference>
<dbReference type="AlphaFoldDB" id="A0A859I9L6"/>
<keyword evidence="1" id="KW-0472">Membrane</keyword>
<keyword evidence="1" id="KW-0812">Transmembrane</keyword>
<reference evidence="3 4" key="1">
    <citation type="submission" date="2020-06" db="EMBL/GenBank/DDBJ databases">
        <title>Complete genome sequence of Candidatus Phytoplasma asteris RP166.</title>
        <authorList>
            <person name="Cho S.-T."/>
            <person name="Zwolinska A."/>
            <person name="Huang W."/>
            <person name="Wouters R."/>
            <person name="Hogenhout S.A."/>
            <person name="Kuo C.-H."/>
        </authorList>
    </citation>
    <scope>NUCLEOTIDE SEQUENCE [LARGE SCALE GENOMIC DNA]</scope>
    <source>
        <strain evidence="3">RP166</strain>
    </source>
</reference>
<evidence type="ECO:0000256" key="1">
    <source>
        <dbReference type="SAM" id="Phobius"/>
    </source>
</evidence>
<evidence type="ECO:0000313" key="4">
    <source>
        <dbReference type="Proteomes" id="UP000509122"/>
    </source>
</evidence>
<keyword evidence="1" id="KW-1133">Transmembrane helix</keyword>
<gene>
    <name evidence="3" type="ORF">RP166_3370</name>
</gene>
<feature type="transmembrane region" description="Helical" evidence="1">
    <location>
        <begin position="12"/>
        <end position="29"/>
    </location>
</feature>
<organism evidence="3 4">
    <name type="scientific">Rapeseed phyllody phytoplasma</name>
    <dbReference type="NCBI Taxonomy" id="2490543"/>
    <lineage>
        <taxon>Bacteria</taxon>
        <taxon>Bacillati</taxon>
        <taxon>Mycoplasmatota</taxon>
        <taxon>Mollicutes</taxon>
        <taxon>Acholeplasmatales</taxon>
        <taxon>Acholeplasmataceae</taxon>
        <taxon>Candidatus Phytoplasma</taxon>
        <taxon>16SrI (Aster yellows group)</taxon>
    </lineage>
</organism>
<proteinExistence type="predicted"/>
<protein>
    <submittedName>
        <fullName evidence="3">Putative secreted protein</fullName>
    </submittedName>
</protein>
<feature type="domain" description="Sequence-variable mosaic (SVM) signal sequence" evidence="2">
    <location>
        <begin position="7"/>
        <end position="38"/>
    </location>
</feature>
<dbReference type="Proteomes" id="UP000509122">
    <property type="component" value="Chromosome"/>
</dbReference>
<name>A0A859I9L6_9MOLU</name>